<dbReference type="EMBL" id="FMZA01000010">
    <property type="protein sequence ID" value="SDC58210.1"/>
    <property type="molecule type" value="Genomic_DNA"/>
</dbReference>
<dbReference type="InterPro" id="IPR000873">
    <property type="entry name" value="AMP-dep_synth/lig_dom"/>
</dbReference>
<name>A0A1G6MRP1_9BACL</name>
<evidence type="ECO:0000256" key="1">
    <source>
        <dbReference type="ARBA" id="ARBA00006432"/>
    </source>
</evidence>
<protein>
    <submittedName>
        <fullName evidence="6">Long-chain acyl-CoA synthetase</fullName>
    </submittedName>
</protein>
<evidence type="ECO:0000256" key="2">
    <source>
        <dbReference type="ARBA" id="ARBA00022598"/>
    </source>
</evidence>
<evidence type="ECO:0000313" key="7">
    <source>
        <dbReference type="Proteomes" id="UP000199387"/>
    </source>
</evidence>
<dbReference type="FunFam" id="3.40.50.12780:FF:000003">
    <property type="entry name" value="Long-chain-fatty-acid--CoA ligase FadD"/>
    <property type="match status" value="1"/>
</dbReference>
<dbReference type="AlphaFoldDB" id="A0A1G6MRP1"/>
<dbReference type="Pfam" id="PF13193">
    <property type="entry name" value="AMP-binding_C"/>
    <property type="match status" value="1"/>
</dbReference>
<keyword evidence="7" id="KW-1185">Reference proteome</keyword>
<dbReference type="OrthoDB" id="9803968at2"/>
<feature type="domain" description="AMP-binding enzyme C-terminal" evidence="5">
    <location>
        <begin position="469"/>
        <end position="544"/>
    </location>
</feature>
<accession>A0A1G6MRP1</accession>
<dbReference type="CDD" id="cd05936">
    <property type="entry name" value="FC-FACS_FadD_like"/>
    <property type="match status" value="1"/>
</dbReference>
<keyword evidence="2" id="KW-0436">Ligase</keyword>
<evidence type="ECO:0000256" key="3">
    <source>
        <dbReference type="SAM" id="MobiDB-lite"/>
    </source>
</evidence>
<dbReference type="PANTHER" id="PTHR43767">
    <property type="entry name" value="LONG-CHAIN-FATTY-ACID--COA LIGASE"/>
    <property type="match status" value="1"/>
</dbReference>
<dbReference type="InterPro" id="IPR020845">
    <property type="entry name" value="AMP-binding_CS"/>
</dbReference>
<feature type="domain" description="AMP-dependent synthetase/ligase" evidence="4">
    <location>
        <begin position="31"/>
        <end position="419"/>
    </location>
</feature>
<dbReference type="SUPFAM" id="SSF56801">
    <property type="entry name" value="Acetyl-CoA synthetase-like"/>
    <property type="match status" value="1"/>
</dbReference>
<dbReference type="InterPro" id="IPR025110">
    <property type="entry name" value="AMP-bd_C"/>
</dbReference>
<dbReference type="PROSITE" id="PS00455">
    <property type="entry name" value="AMP_BINDING"/>
    <property type="match status" value="1"/>
</dbReference>
<dbReference type="PANTHER" id="PTHR43767:SF9">
    <property type="entry name" value="LONG-CHAIN-FATTY-ACID--COA LIGASE"/>
    <property type="match status" value="1"/>
</dbReference>
<dbReference type="GO" id="GO:0016877">
    <property type="term" value="F:ligase activity, forming carbon-sulfur bonds"/>
    <property type="evidence" value="ECO:0007669"/>
    <property type="project" value="UniProtKB-ARBA"/>
</dbReference>
<evidence type="ECO:0000259" key="4">
    <source>
        <dbReference type="Pfam" id="PF00501"/>
    </source>
</evidence>
<gene>
    <name evidence="6" type="ORF">SAMN04488112_110132</name>
</gene>
<dbReference type="InterPro" id="IPR045851">
    <property type="entry name" value="AMP-bd_C_sf"/>
</dbReference>
<reference evidence="6 7" key="1">
    <citation type="submission" date="2016-10" db="EMBL/GenBank/DDBJ databases">
        <authorList>
            <person name="de Groot N.N."/>
        </authorList>
    </citation>
    <scope>NUCLEOTIDE SEQUENCE [LARGE SCALE GENOMIC DNA]</scope>
    <source>
        <strain evidence="6 7">DSM 45514</strain>
    </source>
</reference>
<dbReference type="STRING" id="1236220.SAMN04488112_110132"/>
<comment type="similarity">
    <text evidence="1">Belongs to the ATP-dependent AMP-binding enzyme family.</text>
</comment>
<evidence type="ECO:0000313" key="6">
    <source>
        <dbReference type="EMBL" id="SDC58210.1"/>
    </source>
</evidence>
<dbReference type="Gene3D" id="2.30.38.10">
    <property type="entry name" value="Luciferase, Domain 3"/>
    <property type="match status" value="1"/>
</dbReference>
<proteinExistence type="inferred from homology"/>
<sequence length="568" mass="64148">MQVDQKPWLSSYPEPVSKSVETPEQPLPYFLEKSAKEFPDREAVHFMGKRITYRQLLDEVYRMARALKSIGVQRGERVSIMMPNSPQSVIAYYAVLMIGGIVVNTNPMYKERELEHQLQDSGAETILCLDLVYPQVEKVRPKTDLKRILVTGIQDYLPFPKNMLYPLKLKKDGVKPDITVGDGVYSLTKLLKEASSQPVKFEIVSMDDVALLQYTGGTTGLAKGAMLTHRNIVVNVVQCNTWLHKPEQGKEKMLGLVPFFHVYGMTVVMNFAVYKAATMILLPRFNVEDTLKAIHKERPTLFPGAPTMYVALVNHPLTAKYDLSSIEACISGSAPLPLNVQEKFEELTGGRLVEGYGLTESSPVTHANPIWGKRKNGSIGLPWPGTDCRIVDPESGEELEIGETGLLQVRGPQVMKGYWNREEETAKTLQDDWLNTGDIAKMDSEGYFYIMDRQKDMIIAGGFNIYPREVEEVLYDHLKVQEAAVIGVPDSYRGETVKAFIVPKPGEEITEAEMNTYCREKLANYKVPRIYEFREELPKSSVGKILRRVLVEEEKKKRQQNKEVSTGS</sequence>
<dbReference type="Gene3D" id="3.40.50.980">
    <property type="match status" value="2"/>
</dbReference>
<dbReference type="Gene3D" id="3.30.300.30">
    <property type="match status" value="1"/>
</dbReference>
<dbReference type="FunFam" id="3.30.300.30:FF:000008">
    <property type="entry name" value="2,3-dihydroxybenzoate-AMP ligase"/>
    <property type="match status" value="1"/>
</dbReference>
<evidence type="ECO:0000259" key="5">
    <source>
        <dbReference type="Pfam" id="PF13193"/>
    </source>
</evidence>
<dbReference type="InterPro" id="IPR050237">
    <property type="entry name" value="ATP-dep_AMP-bd_enzyme"/>
</dbReference>
<dbReference type="Proteomes" id="UP000199387">
    <property type="component" value="Unassembled WGS sequence"/>
</dbReference>
<feature type="region of interest" description="Disordered" evidence="3">
    <location>
        <begin position="1"/>
        <end position="21"/>
    </location>
</feature>
<dbReference type="NCBIfam" id="NF004837">
    <property type="entry name" value="PRK06187.1"/>
    <property type="match status" value="1"/>
</dbReference>
<dbReference type="RefSeq" id="WP_091570041.1">
    <property type="nucleotide sequence ID" value="NZ_FMZA01000010.1"/>
</dbReference>
<organism evidence="6 7">
    <name type="scientific">Melghirimyces thermohalophilus</name>
    <dbReference type="NCBI Taxonomy" id="1236220"/>
    <lineage>
        <taxon>Bacteria</taxon>
        <taxon>Bacillati</taxon>
        <taxon>Bacillota</taxon>
        <taxon>Bacilli</taxon>
        <taxon>Bacillales</taxon>
        <taxon>Thermoactinomycetaceae</taxon>
        <taxon>Melghirimyces</taxon>
    </lineage>
</organism>
<dbReference type="Pfam" id="PF00501">
    <property type="entry name" value="AMP-binding"/>
    <property type="match status" value="1"/>
</dbReference>